<dbReference type="Gene3D" id="3.40.630.30">
    <property type="match status" value="1"/>
</dbReference>
<proteinExistence type="predicted"/>
<dbReference type="CDD" id="cd04301">
    <property type="entry name" value="NAT_SF"/>
    <property type="match status" value="1"/>
</dbReference>
<protein>
    <submittedName>
        <fullName evidence="2">GNAT family N-acetyltransferase</fullName>
    </submittedName>
</protein>
<gene>
    <name evidence="2" type="ORF">P7H00_02435</name>
</gene>
<dbReference type="Proteomes" id="UP001180842">
    <property type="component" value="Unassembled WGS sequence"/>
</dbReference>
<evidence type="ECO:0000313" key="3">
    <source>
        <dbReference type="Proteomes" id="UP001180842"/>
    </source>
</evidence>
<evidence type="ECO:0000259" key="1">
    <source>
        <dbReference type="PROSITE" id="PS51186"/>
    </source>
</evidence>
<dbReference type="InterPro" id="IPR000182">
    <property type="entry name" value="GNAT_dom"/>
</dbReference>
<name>A0AAE4L5K0_9ENTE</name>
<sequence>MTLEISQLSEGELPEAKKLIKKVFMTFEAPDYSDEGITHFMLYLAETLEKEVTTGQVRIWCGKEDHKIVGVLAVRLPAHIALLFVDETYHRQGIAKKLYQAMLLALTPNHLTVNSSPYAIPIYKRLGFRCVGQEEVVSGIRFQPMVLTREDGEK</sequence>
<dbReference type="GO" id="GO:0016747">
    <property type="term" value="F:acyltransferase activity, transferring groups other than amino-acyl groups"/>
    <property type="evidence" value="ECO:0007669"/>
    <property type="project" value="InterPro"/>
</dbReference>
<dbReference type="InterPro" id="IPR016181">
    <property type="entry name" value="Acyl_CoA_acyltransferase"/>
</dbReference>
<dbReference type="SUPFAM" id="SSF55729">
    <property type="entry name" value="Acyl-CoA N-acyltransferases (Nat)"/>
    <property type="match status" value="1"/>
</dbReference>
<accession>A0AAE4L5K0</accession>
<organism evidence="2 3">
    <name type="scientific">Enterococcus pseudoavium</name>
    <dbReference type="NCBI Taxonomy" id="44007"/>
    <lineage>
        <taxon>Bacteria</taxon>
        <taxon>Bacillati</taxon>
        <taxon>Bacillota</taxon>
        <taxon>Bacilli</taxon>
        <taxon>Lactobacillales</taxon>
        <taxon>Enterococcaceae</taxon>
        <taxon>Enterococcus</taxon>
    </lineage>
</organism>
<dbReference type="AlphaFoldDB" id="A0AAE4L5K0"/>
<dbReference type="PANTHER" id="PTHR43451:SF1">
    <property type="entry name" value="ACETYLTRANSFERASE"/>
    <property type="match status" value="1"/>
</dbReference>
<dbReference type="PROSITE" id="PS51186">
    <property type="entry name" value="GNAT"/>
    <property type="match status" value="1"/>
</dbReference>
<feature type="domain" description="N-acetyltransferase" evidence="1">
    <location>
        <begin position="3"/>
        <end position="150"/>
    </location>
</feature>
<dbReference type="Pfam" id="PF13673">
    <property type="entry name" value="Acetyltransf_10"/>
    <property type="match status" value="1"/>
</dbReference>
<dbReference type="EMBL" id="JARQAI010000002">
    <property type="protein sequence ID" value="MDT2735992.1"/>
    <property type="molecule type" value="Genomic_DNA"/>
</dbReference>
<dbReference type="InterPro" id="IPR052564">
    <property type="entry name" value="N-acetyltrans/Recomb-assoc"/>
</dbReference>
<comment type="caution">
    <text evidence="2">The sequence shown here is derived from an EMBL/GenBank/DDBJ whole genome shotgun (WGS) entry which is preliminary data.</text>
</comment>
<reference evidence="2" key="1">
    <citation type="submission" date="2023-03" db="EMBL/GenBank/DDBJ databases">
        <authorList>
            <person name="Shen W."/>
            <person name="Cai J."/>
        </authorList>
    </citation>
    <scope>NUCLEOTIDE SEQUENCE</scope>
    <source>
        <strain evidence="2">P69-2</strain>
    </source>
</reference>
<dbReference type="RefSeq" id="WP_311796519.1">
    <property type="nucleotide sequence ID" value="NZ_JARQAI010000002.1"/>
</dbReference>
<evidence type="ECO:0000313" key="2">
    <source>
        <dbReference type="EMBL" id="MDT2735992.1"/>
    </source>
</evidence>
<dbReference type="PANTHER" id="PTHR43451">
    <property type="entry name" value="ACETYLTRANSFERASE (GNAT) FAMILY PROTEIN"/>
    <property type="match status" value="1"/>
</dbReference>